<name>G8R6B8_OWEHD</name>
<gene>
    <name evidence="2" type="ordered locus">Oweho_2367</name>
</gene>
<dbReference type="AlphaFoldDB" id="G8R6B8"/>
<dbReference type="eggNOG" id="ENOG50339RB">
    <property type="taxonomic scope" value="Bacteria"/>
</dbReference>
<dbReference type="InterPro" id="IPR032820">
    <property type="entry name" value="ATPase_put"/>
</dbReference>
<dbReference type="STRING" id="926562.Oweho_2367"/>
<dbReference type="HOGENOM" id="CLU_137927_7_0_10"/>
<dbReference type="Pfam" id="PF09527">
    <property type="entry name" value="ATPase_gene1"/>
    <property type="match status" value="1"/>
</dbReference>
<evidence type="ECO:0008006" key="4">
    <source>
        <dbReference type="Google" id="ProtNLM"/>
    </source>
</evidence>
<feature type="transmembrane region" description="Helical" evidence="1">
    <location>
        <begin position="20"/>
        <end position="40"/>
    </location>
</feature>
<reference evidence="2 3" key="1">
    <citation type="journal article" date="2012" name="Stand. Genomic Sci.">
        <title>Genome sequence of the orange-pigmented seawater bacterium Owenweeksia hongkongensis type strain (UST20020801(T)).</title>
        <authorList>
            <person name="Riedel T."/>
            <person name="Held B."/>
            <person name="Nolan M."/>
            <person name="Lucas S."/>
            <person name="Lapidus A."/>
            <person name="Tice H."/>
            <person name="Del Rio T.G."/>
            <person name="Cheng J.F."/>
            <person name="Han C."/>
            <person name="Tapia R."/>
            <person name="Goodwin L.A."/>
            <person name="Pitluck S."/>
            <person name="Liolios K."/>
            <person name="Mavromatis K."/>
            <person name="Pagani I."/>
            <person name="Ivanova N."/>
            <person name="Mikhailova N."/>
            <person name="Pati A."/>
            <person name="Chen A."/>
            <person name="Palaniappan K."/>
            <person name="Rohde M."/>
            <person name="Tindall B.J."/>
            <person name="Detter J.C."/>
            <person name="Goker M."/>
            <person name="Woyke T."/>
            <person name="Bristow J."/>
            <person name="Eisen J.A."/>
            <person name="Markowitz V."/>
            <person name="Hugenholtz P."/>
            <person name="Klenk H.P."/>
            <person name="Kyrpides N.C."/>
        </authorList>
    </citation>
    <scope>NUCLEOTIDE SEQUENCE</scope>
    <source>
        <strain evidence="3">DSM 17368 / JCM 12287 / NRRL B-23963</strain>
    </source>
</reference>
<dbReference type="RefSeq" id="WP_014202687.1">
    <property type="nucleotide sequence ID" value="NC_016599.1"/>
</dbReference>
<keyword evidence="1" id="KW-1133">Transmembrane helix</keyword>
<organism evidence="2 3">
    <name type="scientific">Owenweeksia hongkongensis (strain DSM 17368 / CIP 108786 / JCM 12287 / NRRL B-23963 / UST20020801)</name>
    <dbReference type="NCBI Taxonomy" id="926562"/>
    <lineage>
        <taxon>Bacteria</taxon>
        <taxon>Pseudomonadati</taxon>
        <taxon>Bacteroidota</taxon>
        <taxon>Flavobacteriia</taxon>
        <taxon>Flavobacteriales</taxon>
        <taxon>Owenweeksiaceae</taxon>
        <taxon>Owenweeksia</taxon>
    </lineage>
</organism>
<proteinExistence type="predicted"/>
<dbReference type="EMBL" id="CP003156">
    <property type="protein sequence ID" value="AEV33338.1"/>
    <property type="molecule type" value="Genomic_DNA"/>
</dbReference>
<keyword evidence="3" id="KW-1185">Reference proteome</keyword>
<keyword evidence="1" id="KW-0812">Transmembrane</keyword>
<accession>G8R6B8</accession>
<feature type="transmembrane region" description="Helical" evidence="1">
    <location>
        <begin position="52"/>
        <end position="72"/>
    </location>
</feature>
<dbReference type="KEGG" id="oho:Oweho_2367"/>
<dbReference type="Proteomes" id="UP000005631">
    <property type="component" value="Chromosome"/>
</dbReference>
<sequence>MNQQETDQKNQKKKPQLNSYIKYSTLAFQMGGIIVAGVLLGSWLDKRNANETPWFTIGIGLFSIFAALYLTLRDFLKK</sequence>
<evidence type="ECO:0000256" key="1">
    <source>
        <dbReference type="SAM" id="Phobius"/>
    </source>
</evidence>
<protein>
    <recommendedName>
        <fullName evidence="4">F0F1-ATPase subunit (ATPase_gene1)</fullName>
    </recommendedName>
</protein>
<evidence type="ECO:0000313" key="2">
    <source>
        <dbReference type="EMBL" id="AEV33338.1"/>
    </source>
</evidence>
<keyword evidence="1" id="KW-0472">Membrane</keyword>
<evidence type="ECO:0000313" key="3">
    <source>
        <dbReference type="Proteomes" id="UP000005631"/>
    </source>
</evidence>